<protein>
    <recommendedName>
        <fullName evidence="14">Fatty acid oxidation complex subunit alpha</fullName>
    </recommendedName>
    <domain>
        <recommendedName>
            <fullName evidence="14">Enoyl-CoA hydratase/3-hydroxybutyryl-CoA epimerase</fullName>
            <ecNumber evidence="14">4.2.1.17</ecNumber>
            <ecNumber evidence="14">5.1.2.3</ecNumber>
        </recommendedName>
    </domain>
    <domain>
        <recommendedName>
            <fullName evidence="14">3-hydroxyacyl-CoA dehydrogenase</fullName>
            <ecNumber evidence="14">1.1.1.35</ecNumber>
        </recommendedName>
    </domain>
</protein>
<dbReference type="PANTHER" id="PTHR43612">
    <property type="entry name" value="TRIFUNCTIONAL ENZYME SUBUNIT ALPHA"/>
    <property type="match status" value="1"/>
</dbReference>
<dbReference type="InterPro" id="IPR006108">
    <property type="entry name" value="3HC_DH_C"/>
</dbReference>
<evidence type="ECO:0000256" key="5">
    <source>
        <dbReference type="ARBA" id="ARBA00022832"/>
    </source>
</evidence>
<keyword evidence="10 14" id="KW-0413">Isomerase</keyword>
<keyword evidence="6 14" id="KW-0442">Lipid degradation</keyword>
<comment type="catalytic activity">
    <reaction evidence="14">
        <text>a (3S)-3-hydroxyacyl-CoA = a (2E)-enoyl-CoA + H2O</text>
        <dbReference type="Rhea" id="RHEA:16105"/>
        <dbReference type="ChEBI" id="CHEBI:15377"/>
        <dbReference type="ChEBI" id="CHEBI:57318"/>
        <dbReference type="ChEBI" id="CHEBI:58856"/>
        <dbReference type="EC" id="4.2.1.17"/>
    </reaction>
</comment>
<dbReference type="PANTHER" id="PTHR43612:SF3">
    <property type="entry name" value="TRIFUNCTIONAL ENZYME SUBUNIT ALPHA, MITOCHONDRIAL"/>
    <property type="match status" value="1"/>
</dbReference>
<comment type="caution">
    <text evidence="17">The sequence shown here is derived from an EMBL/GenBank/DDBJ whole genome shotgun (WGS) entry which is preliminary data.</text>
</comment>
<feature type="site" description="Important for catalytic activity" evidence="14">
    <location>
        <position position="140"/>
    </location>
</feature>
<dbReference type="InterPro" id="IPR036291">
    <property type="entry name" value="NAD(P)-bd_dom_sf"/>
</dbReference>
<dbReference type="NCBIfam" id="TIGR02440">
    <property type="entry name" value="FadJ"/>
    <property type="match status" value="1"/>
</dbReference>
<dbReference type="Gene3D" id="3.90.226.10">
    <property type="entry name" value="2-enoyl-CoA Hydratase, Chain A, domain 1"/>
    <property type="match status" value="1"/>
</dbReference>
<dbReference type="EC" id="1.1.1.35" evidence="14"/>
<feature type="region of interest" description="Enoyl-CoA hydratase" evidence="14">
    <location>
        <begin position="1"/>
        <end position="190"/>
    </location>
</feature>
<keyword evidence="11 14" id="KW-0456">Lyase</keyword>
<evidence type="ECO:0000256" key="11">
    <source>
        <dbReference type="ARBA" id="ARBA00023239"/>
    </source>
</evidence>
<keyword evidence="7 14" id="KW-0560">Oxidoreductase</keyword>
<dbReference type="SUPFAM" id="SSF48179">
    <property type="entry name" value="6-phosphogluconate dehydrogenase C-terminal domain-like"/>
    <property type="match status" value="2"/>
</dbReference>
<dbReference type="InterPro" id="IPR001753">
    <property type="entry name" value="Enoyl-CoA_hydra/iso"/>
</dbReference>
<sequence>MSMEKTFNLARREDGIAILTMDVPGETMNTLKAEFGPEITEILAEIKADNSIKGLVITSGKPDSFVAGADITMLAACKSEEQAKALSQQGHVVFSELEGLSIPVVAAINGACLGGGLELALACHLRVCSDDKKTMLGVPEVQLGLLPGGGGTQRLPRLVGIATALDMMLTGKQIRPKQALKMGLVNDVVPNSILVETAVALAKKGKGAAKPVKQSKMNQFLESSSFTRDIMFDQARKQVMKKTQGNYPAPAKIIDCVRQGMNKGMAKGLEVEATHFANLVMSKESAALRSLFFATTEMKKETGAEGAVPRKVKKVMVLGGGLMGGGIASVTTTKAKIPARVKDISEQGLSNALSYAYKLLDKGVKRRHMTPAARDNIMSLMTTTTEYTGIKDADIVVEAVFEDLALKHQMVKDVERECGENTIFASNTSSLPIGQIAAAASRPENVIGLHYFSPVEKMPLVEVIAHKTTSPETIATTVAFARKQGKTPIVVQDGAGFYVNRILALYMNEAAQLLLEGQRVEHLDRALVKFGFPVGPMTLLDEVGIDVGGKISPILEKELGERFKAPAAFDKLLADERKGRKNGKGFYQYGPKAKKAKLVDESVYKVLDILIASDKEAKDVAERCTVQMLNEAVRCLEEGIIASARDGDIGAIFGIGFPPFLGGPFRYIDTLGAGNLVATLRGYQTLYGERFAPCETLVKMATEGSQFYPN</sequence>
<dbReference type="EC" id="5.1.2.3" evidence="14"/>
<evidence type="ECO:0000256" key="10">
    <source>
        <dbReference type="ARBA" id="ARBA00023235"/>
    </source>
</evidence>
<dbReference type="Pfam" id="PF00725">
    <property type="entry name" value="3HCDH"/>
    <property type="match status" value="2"/>
</dbReference>
<reference evidence="18" key="1">
    <citation type="journal article" date="2019" name="Int. J. Syst. Evol. Microbiol.">
        <title>The Global Catalogue of Microorganisms (GCM) 10K type strain sequencing project: providing services to taxonomists for standard genome sequencing and annotation.</title>
        <authorList>
            <consortium name="The Broad Institute Genomics Platform"/>
            <consortium name="The Broad Institute Genome Sequencing Center for Infectious Disease"/>
            <person name="Wu L."/>
            <person name="Ma J."/>
        </authorList>
    </citation>
    <scope>NUCLEOTIDE SEQUENCE [LARGE SCALE GENOMIC DNA]</scope>
    <source>
        <strain evidence="18">CGMCC 1.15339</strain>
    </source>
</reference>
<feature type="domain" description="3-hydroxyacyl-CoA dehydrogenase C-terminal" evidence="15">
    <location>
        <begin position="620"/>
        <end position="704"/>
    </location>
</feature>
<dbReference type="Pfam" id="PF00378">
    <property type="entry name" value="ECH_1"/>
    <property type="match status" value="1"/>
</dbReference>
<feature type="site" description="Important for catalytic activity" evidence="14">
    <location>
        <position position="118"/>
    </location>
</feature>
<dbReference type="HAMAP" id="MF_01617">
    <property type="entry name" value="FadJ"/>
    <property type="match status" value="1"/>
</dbReference>
<comment type="function">
    <text evidence="14">Catalyzes the formation of a hydroxyacyl-CoA by addition of water on enoyl-CoA. Also exhibits 3-hydroxyacyl-CoA epimerase and 3-hydroxyacyl-CoA dehydrogenase activities.</text>
</comment>
<dbReference type="CDD" id="cd06558">
    <property type="entry name" value="crotonase-like"/>
    <property type="match status" value="1"/>
</dbReference>
<comment type="subcellular location">
    <subcellularLocation>
        <location evidence="14">Cytoplasm</location>
    </subcellularLocation>
</comment>
<comment type="catalytic activity">
    <reaction evidence="14">
        <text>a 4-saturated-(3S)-3-hydroxyacyl-CoA = a (3E)-enoyl-CoA + H2O</text>
        <dbReference type="Rhea" id="RHEA:20724"/>
        <dbReference type="ChEBI" id="CHEBI:15377"/>
        <dbReference type="ChEBI" id="CHEBI:58521"/>
        <dbReference type="ChEBI" id="CHEBI:137480"/>
        <dbReference type="EC" id="4.2.1.17"/>
    </reaction>
</comment>
<dbReference type="InterPro" id="IPR012802">
    <property type="entry name" value="FadJ"/>
</dbReference>
<dbReference type="Gene3D" id="3.40.50.720">
    <property type="entry name" value="NAD(P)-binding Rossmann-like Domain"/>
    <property type="match status" value="1"/>
</dbReference>
<accession>A0ABQ1IMS5</accession>
<dbReference type="InterPro" id="IPR050136">
    <property type="entry name" value="FA_oxidation_alpha_subunit"/>
</dbReference>
<dbReference type="Gene3D" id="1.10.1040.50">
    <property type="match status" value="1"/>
</dbReference>
<evidence type="ECO:0000256" key="13">
    <source>
        <dbReference type="ARBA" id="ARBA00049556"/>
    </source>
</evidence>
<evidence type="ECO:0000256" key="4">
    <source>
        <dbReference type="ARBA" id="ARBA00022490"/>
    </source>
</evidence>
<feature type="domain" description="3-hydroxyacyl-CoA dehydrogenase NAD binding" evidence="16">
    <location>
        <begin position="314"/>
        <end position="493"/>
    </location>
</feature>
<dbReference type="InterPro" id="IPR018376">
    <property type="entry name" value="Enoyl-CoA_hyd/isom_CS"/>
</dbReference>
<comment type="similarity">
    <text evidence="3 14">In the N-terminal section; belongs to the enoyl-CoA hydratase/isomerase family.</text>
</comment>
<dbReference type="SUPFAM" id="SSF52096">
    <property type="entry name" value="ClpP/crotonase"/>
    <property type="match status" value="1"/>
</dbReference>
<dbReference type="InterPro" id="IPR008927">
    <property type="entry name" value="6-PGluconate_DH-like_C_sf"/>
</dbReference>
<evidence type="ECO:0000256" key="2">
    <source>
        <dbReference type="ARBA" id="ARBA00007005"/>
    </source>
</evidence>
<dbReference type="Proteomes" id="UP000617555">
    <property type="component" value="Unassembled WGS sequence"/>
</dbReference>
<feature type="region of interest" description="3-hydroxyacyl-CoA dehydrogenase" evidence="14">
    <location>
        <begin position="310"/>
        <end position="710"/>
    </location>
</feature>
<evidence type="ECO:0000256" key="9">
    <source>
        <dbReference type="ARBA" id="ARBA00023098"/>
    </source>
</evidence>
<keyword evidence="5 14" id="KW-0276">Fatty acid metabolism</keyword>
<keyword evidence="8 14" id="KW-0520">NAD</keyword>
<evidence type="ECO:0000259" key="16">
    <source>
        <dbReference type="Pfam" id="PF02737"/>
    </source>
</evidence>
<dbReference type="SUPFAM" id="SSF51735">
    <property type="entry name" value="NAD(P)-binding Rossmann-fold domains"/>
    <property type="match status" value="1"/>
</dbReference>
<dbReference type="Pfam" id="PF02737">
    <property type="entry name" value="3HCDH_N"/>
    <property type="match status" value="1"/>
</dbReference>
<evidence type="ECO:0000259" key="15">
    <source>
        <dbReference type="Pfam" id="PF00725"/>
    </source>
</evidence>
<keyword evidence="12 14" id="KW-0511">Multifunctional enzyme</keyword>
<dbReference type="EMBL" id="BMII01000003">
    <property type="protein sequence ID" value="GGB47441.1"/>
    <property type="molecule type" value="Genomic_DNA"/>
</dbReference>
<name>A0ABQ1IMS5_9GAMM</name>
<evidence type="ECO:0000256" key="6">
    <source>
        <dbReference type="ARBA" id="ARBA00022963"/>
    </source>
</evidence>
<evidence type="ECO:0000256" key="7">
    <source>
        <dbReference type="ARBA" id="ARBA00023002"/>
    </source>
</evidence>
<dbReference type="EC" id="4.2.1.17" evidence="14"/>
<comment type="catalytic activity">
    <reaction evidence="13 14">
        <text>a (3S)-3-hydroxyacyl-CoA + NAD(+) = a 3-oxoacyl-CoA + NADH + H(+)</text>
        <dbReference type="Rhea" id="RHEA:22432"/>
        <dbReference type="ChEBI" id="CHEBI:15378"/>
        <dbReference type="ChEBI" id="CHEBI:57318"/>
        <dbReference type="ChEBI" id="CHEBI:57540"/>
        <dbReference type="ChEBI" id="CHEBI:57945"/>
        <dbReference type="ChEBI" id="CHEBI:90726"/>
        <dbReference type="EC" id="1.1.1.35"/>
    </reaction>
</comment>
<evidence type="ECO:0000256" key="1">
    <source>
        <dbReference type="ARBA" id="ARBA00005005"/>
    </source>
</evidence>
<keyword evidence="18" id="KW-1185">Reference proteome</keyword>
<comment type="subunit">
    <text evidence="14">Heterotetramer of two alpha chains (FadJ) and two beta chains (FadI).</text>
</comment>
<keyword evidence="4 14" id="KW-0963">Cytoplasm</keyword>
<feature type="domain" description="3-hydroxyacyl-CoA dehydrogenase C-terminal" evidence="15">
    <location>
        <begin position="496"/>
        <end position="589"/>
    </location>
</feature>
<evidence type="ECO:0000256" key="3">
    <source>
        <dbReference type="ARBA" id="ARBA00008750"/>
    </source>
</evidence>
<organism evidence="17 18">
    <name type="scientific">Shewanella inventionis</name>
    <dbReference type="NCBI Taxonomy" id="1738770"/>
    <lineage>
        <taxon>Bacteria</taxon>
        <taxon>Pseudomonadati</taxon>
        <taxon>Pseudomonadota</taxon>
        <taxon>Gammaproteobacteria</taxon>
        <taxon>Alteromonadales</taxon>
        <taxon>Shewanellaceae</taxon>
        <taxon>Shewanella</taxon>
    </lineage>
</organism>
<comment type="similarity">
    <text evidence="2 14">In the central section; belongs to the 3-hydroxyacyl-CoA dehydrogenase family.</text>
</comment>
<gene>
    <name evidence="14 17" type="primary">fadJ</name>
    <name evidence="17" type="ORF">GCM10011607_04610</name>
</gene>
<dbReference type="NCBIfam" id="NF008363">
    <property type="entry name" value="PRK11154.1"/>
    <property type="match status" value="1"/>
</dbReference>
<comment type="pathway">
    <text evidence="1 14">Lipid metabolism; fatty acid beta-oxidation.</text>
</comment>
<evidence type="ECO:0000313" key="18">
    <source>
        <dbReference type="Proteomes" id="UP000617555"/>
    </source>
</evidence>
<evidence type="ECO:0000313" key="17">
    <source>
        <dbReference type="EMBL" id="GGB47441.1"/>
    </source>
</evidence>
<dbReference type="InterPro" id="IPR006176">
    <property type="entry name" value="3-OHacyl-CoA_DH_NAD-bd"/>
</dbReference>
<dbReference type="InterPro" id="IPR029045">
    <property type="entry name" value="ClpP/crotonase-like_dom_sf"/>
</dbReference>
<dbReference type="PROSITE" id="PS00166">
    <property type="entry name" value="ENOYL_COA_HYDRATASE"/>
    <property type="match status" value="1"/>
</dbReference>
<evidence type="ECO:0000256" key="12">
    <source>
        <dbReference type="ARBA" id="ARBA00023268"/>
    </source>
</evidence>
<evidence type="ECO:0000256" key="14">
    <source>
        <dbReference type="HAMAP-Rule" id="MF_01617"/>
    </source>
</evidence>
<proteinExistence type="inferred from homology"/>
<evidence type="ECO:0000256" key="8">
    <source>
        <dbReference type="ARBA" id="ARBA00023027"/>
    </source>
</evidence>
<keyword evidence="9 14" id="KW-0443">Lipid metabolism</keyword>
<comment type="catalytic activity">
    <reaction evidence="14">
        <text>(3S)-3-hydroxybutanoyl-CoA = (3R)-3-hydroxybutanoyl-CoA</text>
        <dbReference type="Rhea" id="RHEA:21760"/>
        <dbReference type="ChEBI" id="CHEBI:57315"/>
        <dbReference type="ChEBI" id="CHEBI:57316"/>
        <dbReference type="EC" id="5.1.2.3"/>
    </reaction>
</comment>